<proteinExistence type="inferred from homology"/>
<evidence type="ECO:0000256" key="5">
    <source>
        <dbReference type="ARBA" id="ARBA00023002"/>
    </source>
</evidence>
<evidence type="ECO:0000256" key="2">
    <source>
        <dbReference type="ARBA" id="ARBA00004496"/>
    </source>
</evidence>
<dbReference type="EMBL" id="JH795871">
    <property type="protein sequence ID" value="EJT99031.1"/>
    <property type="molecule type" value="Genomic_DNA"/>
</dbReference>
<dbReference type="GeneID" id="63692023"/>
<keyword evidence="9" id="KW-1185">Reference proteome</keyword>
<gene>
    <name evidence="8" type="ORF">DACRYDRAFT_90643</name>
</gene>
<keyword evidence="6" id="KW-0539">Nucleus</keyword>
<dbReference type="OrthoDB" id="2138173at2759"/>
<dbReference type="OMA" id="ANRRSYY"/>
<dbReference type="SUPFAM" id="SSF55469">
    <property type="entry name" value="FMN-dependent nitroreductase-like"/>
    <property type="match status" value="1"/>
</dbReference>
<evidence type="ECO:0000259" key="7">
    <source>
        <dbReference type="Pfam" id="PF00881"/>
    </source>
</evidence>
<dbReference type="HOGENOM" id="CLU_073125_0_1_1"/>
<dbReference type="GO" id="GO:0034599">
    <property type="term" value="P:cellular response to oxidative stress"/>
    <property type="evidence" value="ECO:0007669"/>
    <property type="project" value="InterPro"/>
</dbReference>
<dbReference type="GO" id="GO:0005737">
    <property type="term" value="C:cytoplasm"/>
    <property type="evidence" value="ECO:0007669"/>
    <property type="project" value="UniProtKB-SubCell"/>
</dbReference>
<organism evidence="8 9">
    <name type="scientific">Dacryopinax primogenitus (strain DJM 731)</name>
    <name type="common">Brown rot fungus</name>
    <dbReference type="NCBI Taxonomy" id="1858805"/>
    <lineage>
        <taxon>Eukaryota</taxon>
        <taxon>Fungi</taxon>
        <taxon>Dikarya</taxon>
        <taxon>Basidiomycota</taxon>
        <taxon>Agaricomycotina</taxon>
        <taxon>Dacrymycetes</taxon>
        <taxon>Dacrymycetales</taxon>
        <taxon>Dacrymycetaceae</taxon>
        <taxon>Dacryopinax</taxon>
    </lineage>
</organism>
<keyword evidence="4" id="KW-0963">Cytoplasm</keyword>
<keyword evidence="5" id="KW-0560">Oxidoreductase</keyword>
<evidence type="ECO:0000256" key="1">
    <source>
        <dbReference type="ARBA" id="ARBA00004123"/>
    </source>
</evidence>
<dbReference type="Proteomes" id="UP000030653">
    <property type="component" value="Unassembled WGS sequence"/>
</dbReference>
<reference evidence="8 9" key="1">
    <citation type="journal article" date="2012" name="Science">
        <title>The Paleozoic origin of enzymatic lignin decomposition reconstructed from 31 fungal genomes.</title>
        <authorList>
            <person name="Floudas D."/>
            <person name="Binder M."/>
            <person name="Riley R."/>
            <person name="Barry K."/>
            <person name="Blanchette R.A."/>
            <person name="Henrissat B."/>
            <person name="Martinez A.T."/>
            <person name="Otillar R."/>
            <person name="Spatafora J.W."/>
            <person name="Yadav J.S."/>
            <person name="Aerts A."/>
            <person name="Benoit I."/>
            <person name="Boyd A."/>
            <person name="Carlson A."/>
            <person name="Copeland A."/>
            <person name="Coutinho P.M."/>
            <person name="de Vries R.P."/>
            <person name="Ferreira P."/>
            <person name="Findley K."/>
            <person name="Foster B."/>
            <person name="Gaskell J."/>
            <person name="Glotzer D."/>
            <person name="Gorecki P."/>
            <person name="Heitman J."/>
            <person name="Hesse C."/>
            <person name="Hori C."/>
            <person name="Igarashi K."/>
            <person name="Jurgens J.A."/>
            <person name="Kallen N."/>
            <person name="Kersten P."/>
            <person name="Kohler A."/>
            <person name="Kuees U."/>
            <person name="Kumar T.K.A."/>
            <person name="Kuo A."/>
            <person name="LaButti K."/>
            <person name="Larrondo L.F."/>
            <person name="Lindquist E."/>
            <person name="Ling A."/>
            <person name="Lombard V."/>
            <person name="Lucas S."/>
            <person name="Lundell T."/>
            <person name="Martin R."/>
            <person name="McLaughlin D.J."/>
            <person name="Morgenstern I."/>
            <person name="Morin E."/>
            <person name="Murat C."/>
            <person name="Nagy L.G."/>
            <person name="Nolan M."/>
            <person name="Ohm R.A."/>
            <person name="Patyshakuliyeva A."/>
            <person name="Rokas A."/>
            <person name="Ruiz-Duenas F.J."/>
            <person name="Sabat G."/>
            <person name="Salamov A."/>
            <person name="Samejima M."/>
            <person name="Schmutz J."/>
            <person name="Slot J.C."/>
            <person name="St John F."/>
            <person name="Stenlid J."/>
            <person name="Sun H."/>
            <person name="Sun S."/>
            <person name="Syed K."/>
            <person name="Tsang A."/>
            <person name="Wiebenga A."/>
            <person name="Young D."/>
            <person name="Pisabarro A."/>
            <person name="Eastwood D.C."/>
            <person name="Martin F."/>
            <person name="Cullen D."/>
            <person name="Grigoriev I.V."/>
            <person name="Hibbett D.S."/>
        </authorList>
    </citation>
    <scope>NUCLEOTIDE SEQUENCE [LARGE SCALE GENOMIC DNA]</scope>
    <source>
        <strain evidence="8 9">DJM-731 SS1</strain>
    </source>
</reference>
<evidence type="ECO:0000256" key="6">
    <source>
        <dbReference type="ARBA" id="ARBA00023242"/>
    </source>
</evidence>
<dbReference type="PANTHER" id="PTHR43035:SF1">
    <property type="entry name" value="FATTY ACID REPRESSION MUTANT PROTEIN 2-RELATED"/>
    <property type="match status" value="1"/>
</dbReference>
<dbReference type="Gene3D" id="3.40.109.10">
    <property type="entry name" value="NADH Oxidase"/>
    <property type="match status" value="1"/>
</dbReference>
<protein>
    <submittedName>
        <fullName evidence="8">Nitroreductase</fullName>
    </submittedName>
</protein>
<evidence type="ECO:0000256" key="4">
    <source>
        <dbReference type="ARBA" id="ARBA00022490"/>
    </source>
</evidence>
<evidence type="ECO:0000256" key="3">
    <source>
        <dbReference type="ARBA" id="ARBA00007118"/>
    </source>
</evidence>
<dbReference type="InterPro" id="IPR029479">
    <property type="entry name" value="Nitroreductase"/>
</dbReference>
<comment type="similarity">
    <text evidence="3">Belongs to the nitroreductase family.</text>
</comment>
<dbReference type="PANTHER" id="PTHR43035">
    <property type="entry name" value="FATTY ACID REPRESSION MUTANT PROTEIN 2-RELATED"/>
    <property type="match status" value="1"/>
</dbReference>
<dbReference type="Pfam" id="PF00881">
    <property type="entry name" value="Nitroreductase"/>
    <property type="match status" value="1"/>
</dbReference>
<dbReference type="CDD" id="cd02140">
    <property type="entry name" value="Frm2-like"/>
    <property type="match status" value="1"/>
</dbReference>
<evidence type="ECO:0000313" key="8">
    <source>
        <dbReference type="EMBL" id="EJT99031.1"/>
    </source>
</evidence>
<dbReference type="RefSeq" id="XP_040625929.1">
    <property type="nucleotide sequence ID" value="XM_040776961.1"/>
</dbReference>
<accession>M5FZP0</accession>
<dbReference type="FunFam" id="3.40.109.10:FF:000001">
    <property type="entry name" value="Nitroreductase family"/>
    <property type="match status" value="1"/>
</dbReference>
<feature type="domain" description="Nitroreductase" evidence="7">
    <location>
        <begin position="51"/>
        <end position="219"/>
    </location>
</feature>
<dbReference type="AlphaFoldDB" id="M5FZP0"/>
<dbReference type="STRING" id="1858805.M5FZP0"/>
<comment type="subcellular location">
    <subcellularLocation>
        <location evidence="2">Cytoplasm</location>
    </subcellularLocation>
    <subcellularLocation>
        <location evidence="1">Nucleus</location>
    </subcellularLocation>
</comment>
<name>M5FZP0_DACPD</name>
<dbReference type="InterPro" id="IPR000415">
    <property type="entry name" value="Nitroreductase-like"/>
</dbReference>
<dbReference type="GO" id="GO:0005634">
    <property type="term" value="C:nucleus"/>
    <property type="evidence" value="ECO:0007669"/>
    <property type="project" value="UniProtKB-SubCell"/>
</dbReference>
<sequence length="242" mass="27352">MSHSSSPVTMFKAMIRRMSTKAGISEKEWFEKRPNMEPPAQPSQTFLQAVETRRSHYSIANSSPISDIRIVQVVQHAVTHVPSSWNSQSSRTIVLFGNEHAWLWDTVISALKRITSGSKFEAASGKVTASMKAGHGTVLFLEDDEVIRDLQQRFPTYKDDFSTWSEQTSGMVQFITWVALEEEGLGANLQHYNKLIDAEVRDHFKIPNSWRLVAQMPFGEPTAEPGEKAFQPIEPRVKVYGI</sequence>
<dbReference type="GO" id="GO:0016491">
    <property type="term" value="F:oxidoreductase activity"/>
    <property type="evidence" value="ECO:0007669"/>
    <property type="project" value="UniProtKB-KW"/>
</dbReference>
<dbReference type="InterPro" id="IPR033877">
    <property type="entry name" value="Frm2/Hbn1"/>
</dbReference>
<evidence type="ECO:0000313" key="9">
    <source>
        <dbReference type="Proteomes" id="UP000030653"/>
    </source>
</evidence>